<gene>
    <name evidence="2" type="ORF">CHU32_12645</name>
    <name evidence="1" type="ORF">CHU33_09720</name>
</gene>
<evidence type="ECO:0000313" key="1">
    <source>
        <dbReference type="EMBL" id="POP45259.1"/>
    </source>
</evidence>
<sequence length="124" mass="14714">MAMLRKIVVNERTYWWVYRYFYADERDSYVRIIRGDKKGQVVIYFRTGTYSYGGCPFNDGLAAMYQGTKTVINLHQPRFIAQLLTYVLKTLPEECLTGIIEYHNGIEMLRAIGYEFDYQPHFNQ</sequence>
<evidence type="ECO:0000313" key="3">
    <source>
        <dbReference type="Proteomes" id="UP000237073"/>
    </source>
</evidence>
<keyword evidence="3" id="KW-1185">Reference proteome</keyword>
<comment type="caution">
    <text evidence="2">The sequence shown here is derived from an EMBL/GenBank/DDBJ whole genome shotgun (WGS) entry which is preliminary data.</text>
</comment>
<dbReference type="OrthoDB" id="2662630at2"/>
<dbReference type="RefSeq" id="WP_103675878.1">
    <property type="nucleotide sequence ID" value="NZ_PQGD01000009.1"/>
</dbReference>
<dbReference type="EMBL" id="PQGE01000007">
    <property type="protein sequence ID" value="POP45259.1"/>
    <property type="molecule type" value="Genomic_DNA"/>
</dbReference>
<protein>
    <submittedName>
        <fullName evidence="2">Uncharacterized protein</fullName>
    </submittedName>
</protein>
<organism evidence="2 4">
    <name type="scientific">Superficieibacter electus</name>
    <dbReference type="NCBI Taxonomy" id="2022662"/>
    <lineage>
        <taxon>Bacteria</taxon>
        <taxon>Pseudomonadati</taxon>
        <taxon>Pseudomonadota</taxon>
        <taxon>Gammaproteobacteria</taxon>
        <taxon>Enterobacterales</taxon>
        <taxon>Enterobacteriaceae</taxon>
        <taxon>Superficieibacter</taxon>
    </lineage>
</organism>
<dbReference type="EMBL" id="PQGD01000009">
    <property type="protein sequence ID" value="POP48542.1"/>
    <property type="molecule type" value="Genomic_DNA"/>
</dbReference>
<evidence type="ECO:0000313" key="4">
    <source>
        <dbReference type="Proteomes" id="UP000247005"/>
    </source>
</evidence>
<evidence type="ECO:0000313" key="2">
    <source>
        <dbReference type="EMBL" id="POP48542.1"/>
    </source>
</evidence>
<dbReference type="AlphaFoldDB" id="A0A2P5GPP1"/>
<proteinExistence type="predicted"/>
<accession>A0A2P5GPP1</accession>
<reference evidence="3 4" key="1">
    <citation type="submission" date="2018-01" db="EMBL/GenBank/DDBJ databases">
        <title>Superficieibacter electus gen. nov., sp. nov., an extended-spectrum beta-lactamase possessing member of the Enterobacteriaceae family, isolated from intensive care unit surfaces.</title>
        <authorList>
            <person name="Potter R.F."/>
            <person name="D'Souza A.W."/>
        </authorList>
    </citation>
    <scope>NUCLEOTIDE SEQUENCE [LARGE SCALE GENOMIC DNA]</scope>
    <source>
        <strain evidence="2 4">BP-1</strain>
        <strain evidence="1 3">BP-2</strain>
    </source>
</reference>
<name>A0A2P5GPP1_9ENTR</name>
<dbReference type="Proteomes" id="UP000247005">
    <property type="component" value="Unassembled WGS sequence"/>
</dbReference>
<dbReference type="Proteomes" id="UP000237073">
    <property type="component" value="Unassembled WGS sequence"/>
</dbReference>